<sequence>MHTLPAGLFDQNAEFFADADMKAFCLTGGRAVSIDELSGNMIATIEADMLQHPEKLKGIAKMGIYGRMPVINQYVVCNYGGFDHTPDMINGQLQQKEYWPCPKRGICKMEGIVCDSLKTNIGEVLTSSEVKVLKHVAMGYLDKEIAHKLNIAIGTVTTHTRNIRKKTGFQRKADLTRFATQKHLI</sequence>
<dbReference type="PRINTS" id="PR00038">
    <property type="entry name" value="HTHLUXR"/>
</dbReference>
<dbReference type="Pfam" id="PF00196">
    <property type="entry name" value="GerE"/>
    <property type="match status" value="1"/>
</dbReference>
<feature type="domain" description="HTH luxR-type" evidence="4">
    <location>
        <begin position="118"/>
        <end position="183"/>
    </location>
</feature>
<dbReference type="CDD" id="cd06170">
    <property type="entry name" value="LuxR_C_like"/>
    <property type="match status" value="1"/>
</dbReference>
<keyword evidence="2" id="KW-0238">DNA-binding</keyword>
<dbReference type="OrthoDB" id="840236at2"/>
<keyword evidence="3" id="KW-0804">Transcription</keyword>
<dbReference type="PANTHER" id="PTHR44688:SF16">
    <property type="entry name" value="DNA-BINDING TRANSCRIPTIONAL ACTIVATOR DEVR_DOSR"/>
    <property type="match status" value="1"/>
</dbReference>
<dbReference type="PROSITE" id="PS50043">
    <property type="entry name" value="HTH_LUXR_2"/>
    <property type="match status" value="1"/>
</dbReference>
<evidence type="ECO:0000313" key="5">
    <source>
        <dbReference type="EMBL" id="SEM65611.1"/>
    </source>
</evidence>
<name>A0A1H8A4U4_9SPHI</name>
<dbReference type="PANTHER" id="PTHR44688">
    <property type="entry name" value="DNA-BINDING TRANSCRIPTIONAL ACTIVATOR DEVR_DOSR"/>
    <property type="match status" value="1"/>
</dbReference>
<dbReference type="STRING" id="551995.SAMN05192574_101355"/>
<dbReference type="RefSeq" id="WP_091206787.1">
    <property type="nucleotide sequence ID" value="NZ_FOCL01000001.1"/>
</dbReference>
<accession>A0A1H8A4U4</accession>
<dbReference type="Proteomes" id="UP000198942">
    <property type="component" value="Unassembled WGS sequence"/>
</dbReference>
<proteinExistence type="predicted"/>
<protein>
    <submittedName>
        <fullName evidence="5">Regulatory protein, luxR family</fullName>
    </submittedName>
</protein>
<reference evidence="6" key="1">
    <citation type="submission" date="2016-10" db="EMBL/GenBank/DDBJ databases">
        <authorList>
            <person name="Varghese N."/>
            <person name="Submissions S."/>
        </authorList>
    </citation>
    <scope>NUCLEOTIDE SEQUENCE [LARGE SCALE GENOMIC DNA]</scope>
    <source>
        <strain evidence="6">Gh-48</strain>
    </source>
</reference>
<keyword evidence="1" id="KW-0805">Transcription regulation</keyword>
<evidence type="ECO:0000313" key="6">
    <source>
        <dbReference type="Proteomes" id="UP000198942"/>
    </source>
</evidence>
<dbReference type="InterPro" id="IPR016032">
    <property type="entry name" value="Sig_transdc_resp-reg_C-effctor"/>
</dbReference>
<dbReference type="InterPro" id="IPR000792">
    <property type="entry name" value="Tscrpt_reg_LuxR_C"/>
</dbReference>
<dbReference type="GO" id="GO:0006355">
    <property type="term" value="P:regulation of DNA-templated transcription"/>
    <property type="evidence" value="ECO:0007669"/>
    <property type="project" value="InterPro"/>
</dbReference>
<evidence type="ECO:0000256" key="1">
    <source>
        <dbReference type="ARBA" id="ARBA00023015"/>
    </source>
</evidence>
<dbReference type="InterPro" id="IPR036388">
    <property type="entry name" value="WH-like_DNA-bd_sf"/>
</dbReference>
<evidence type="ECO:0000256" key="2">
    <source>
        <dbReference type="ARBA" id="ARBA00023125"/>
    </source>
</evidence>
<dbReference type="Gene3D" id="1.10.10.10">
    <property type="entry name" value="Winged helix-like DNA-binding domain superfamily/Winged helix DNA-binding domain"/>
    <property type="match status" value="1"/>
</dbReference>
<evidence type="ECO:0000256" key="3">
    <source>
        <dbReference type="ARBA" id="ARBA00023163"/>
    </source>
</evidence>
<keyword evidence="6" id="KW-1185">Reference proteome</keyword>
<organism evidence="5 6">
    <name type="scientific">Mucilaginibacter gossypiicola</name>
    <dbReference type="NCBI Taxonomy" id="551995"/>
    <lineage>
        <taxon>Bacteria</taxon>
        <taxon>Pseudomonadati</taxon>
        <taxon>Bacteroidota</taxon>
        <taxon>Sphingobacteriia</taxon>
        <taxon>Sphingobacteriales</taxon>
        <taxon>Sphingobacteriaceae</taxon>
        <taxon>Mucilaginibacter</taxon>
    </lineage>
</organism>
<dbReference type="AlphaFoldDB" id="A0A1H8A4U4"/>
<dbReference type="EMBL" id="FOCL01000001">
    <property type="protein sequence ID" value="SEM65611.1"/>
    <property type="molecule type" value="Genomic_DNA"/>
</dbReference>
<dbReference type="SUPFAM" id="SSF46894">
    <property type="entry name" value="C-terminal effector domain of the bipartite response regulators"/>
    <property type="match status" value="1"/>
</dbReference>
<evidence type="ECO:0000259" key="4">
    <source>
        <dbReference type="PROSITE" id="PS50043"/>
    </source>
</evidence>
<dbReference type="GO" id="GO:0003677">
    <property type="term" value="F:DNA binding"/>
    <property type="evidence" value="ECO:0007669"/>
    <property type="project" value="UniProtKB-KW"/>
</dbReference>
<dbReference type="SMART" id="SM00421">
    <property type="entry name" value="HTH_LUXR"/>
    <property type="match status" value="1"/>
</dbReference>
<gene>
    <name evidence="5" type="ORF">SAMN05192574_101355</name>
</gene>